<name>A0A5C6BVT2_9BACT</name>
<dbReference type="PANTHER" id="PTHR16026">
    <property type="entry name" value="CARTILAGE ACIDIC PROTEIN 1"/>
    <property type="match status" value="1"/>
</dbReference>
<dbReference type="SUPFAM" id="SSF69318">
    <property type="entry name" value="Integrin alpha N-terminal domain"/>
    <property type="match status" value="1"/>
</dbReference>
<dbReference type="PROSITE" id="PS50005">
    <property type="entry name" value="TPR"/>
    <property type="match status" value="1"/>
</dbReference>
<feature type="repeat" description="TPR" evidence="2">
    <location>
        <begin position="273"/>
        <end position="306"/>
    </location>
</feature>
<evidence type="ECO:0000256" key="2">
    <source>
        <dbReference type="PROSITE-ProRule" id="PRU00339"/>
    </source>
</evidence>
<dbReference type="Gene3D" id="1.25.40.10">
    <property type="entry name" value="Tetratricopeptide repeat domain"/>
    <property type="match status" value="2"/>
</dbReference>
<dbReference type="Pfam" id="PF14559">
    <property type="entry name" value="TPR_19"/>
    <property type="match status" value="1"/>
</dbReference>
<dbReference type="InterPro" id="IPR011990">
    <property type="entry name" value="TPR-like_helical_dom_sf"/>
</dbReference>
<feature type="domain" description="ASPIC/UnbV" evidence="4">
    <location>
        <begin position="883"/>
        <end position="949"/>
    </location>
</feature>
<proteinExistence type="predicted"/>
<dbReference type="InterPro" id="IPR027039">
    <property type="entry name" value="Crtac1"/>
</dbReference>
<keyword evidence="1" id="KW-0732">Signal</keyword>
<dbReference type="InterPro" id="IPR028994">
    <property type="entry name" value="Integrin_alpha_N"/>
</dbReference>
<evidence type="ECO:0000259" key="4">
    <source>
        <dbReference type="Pfam" id="PF07593"/>
    </source>
</evidence>
<evidence type="ECO:0000313" key="5">
    <source>
        <dbReference type="EMBL" id="TWU16145.1"/>
    </source>
</evidence>
<dbReference type="InterPro" id="IPR013517">
    <property type="entry name" value="FG-GAP"/>
</dbReference>
<dbReference type="Pfam" id="PF07593">
    <property type="entry name" value="UnbV_ASPIC"/>
    <property type="match status" value="1"/>
</dbReference>
<comment type="caution">
    <text evidence="5">The sequence shown here is derived from an EMBL/GenBank/DDBJ whole genome shotgun (WGS) entry which is preliminary data.</text>
</comment>
<accession>A0A5C6BVT2</accession>
<evidence type="ECO:0000256" key="3">
    <source>
        <dbReference type="SAM" id="MobiDB-lite"/>
    </source>
</evidence>
<keyword evidence="2" id="KW-0802">TPR repeat</keyword>
<dbReference type="InterPro" id="IPR019734">
    <property type="entry name" value="TPR_rpt"/>
</dbReference>
<dbReference type="AlphaFoldDB" id="A0A5C6BVT2"/>
<dbReference type="Gene3D" id="2.130.10.130">
    <property type="entry name" value="Integrin alpha, N-terminal"/>
    <property type="match status" value="2"/>
</dbReference>
<dbReference type="Pfam" id="PF13432">
    <property type="entry name" value="TPR_16"/>
    <property type="match status" value="1"/>
</dbReference>
<evidence type="ECO:0000313" key="6">
    <source>
        <dbReference type="Proteomes" id="UP000319908"/>
    </source>
</evidence>
<gene>
    <name evidence="5" type="ORF">Poly21_33500</name>
</gene>
<dbReference type="InterPro" id="IPR011519">
    <property type="entry name" value="UnbV_ASPIC"/>
</dbReference>
<reference evidence="5 6" key="1">
    <citation type="journal article" date="2020" name="Antonie Van Leeuwenhoek">
        <title>Rhodopirellula heiligendammensis sp. nov., Rhodopirellula pilleata sp. nov., and Rhodopirellula solitaria sp. nov. isolated from natural or artificial marine surfaces in Northern Germany and California, USA, and emended description of the genus Rhodopirellula.</title>
        <authorList>
            <person name="Kallscheuer N."/>
            <person name="Wiegand S."/>
            <person name="Jogler M."/>
            <person name="Boedeker C."/>
            <person name="Peeters S.H."/>
            <person name="Rast P."/>
            <person name="Heuer A."/>
            <person name="Jetten M.S.M."/>
            <person name="Rohde M."/>
            <person name="Jogler C."/>
        </authorList>
    </citation>
    <scope>NUCLEOTIDE SEQUENCE [LARGE SCALE GENOMIC DNA]</scope>
    <source>
        <strain evidence="5 6">Poly21</strain>
    </source>
</reference>
<dbReference type="EMBL" id="SJPU01000002">
    <property type="protein sequence ID" value="TWU16145.1"/>
    <property type="molecule type" value="Genomic_DNA"/>
</dbReference>
<protein>
    <submittedName>
        <fullName evidence="5">ASPIC and UnbV</fullName>
    </submittedName>
</protein>
<dbReference type="SUPFAM" id="SSF48452">
    <property type="entry name" value="TPR-like"/>
    <property type="match status" value="1"/>
</dbReference>
<dbReference type="PANTHER" id="PTHR16026:SF0">
    <property type="entry name" value="CARTILAGE ACIDIC PROTEIN 1"/>
    <property type="match status" value="1"/>
</dbReference>
<feature type="compositionally biased region" description="Pro residues" evidence="3">
    <location>
        <begin position="12"/>
        <end position="23"/>
    </location>
</feature>
<feature type="region of interest" description="Disordered" evidence="3">
    <location>
        <begin position="1"/>
        <end position="32"/>
    </location>
</feature>
<sequence length="973" mass="106088">MCLCGCDSSPPASVPPPSVPPAKIPQANKSESDLATVTQDRGTPQSIEAATALVNAARFGDAEPILRHLLLQSPDDPPALFLMARCKAAMGDLPGAVSMLEQIPPTHPEAGLPALGMAADWLMELGHFTEAERKLRAILNHQDRFVIAHRRLAQLLNSQGRRAEAIPHMRALARFQVATPSELYGMNAFSDPFIHSDSLGAVELPLSDLCLAKLEWFEGHLQESKAMVLELLGKPSPSAAEAAFAGRVLALLQDDDSFVSWIGQLPLGIEQEPEYWFAVGDWYQRRGQHDIAVRCFAEAVQLDDTDRFSFRAMARSLDALGRSDLSKSANDRAELLEEVNYIITGIERTPLQMQRLVTVLAELGRTGEARRWLQLSSESVDESVLLACLTEPNERASNWLTCGVDTEDWPLPDFASIQRSAPVPPIHRTPVETLVAIEDIAHEVGLDFQYQPGGDVEQLRMFQITGAGVAATDFDRDGWPDLYFGQGGGDDLGGADSLPNQLFRNMGGDHFTNVTLPSDAGAIGYAQGVAAGDFNQDGFMDLVVANIGPNFLLRNNGDGTFSRQPLGESDPGTWTASVACGDLDGDAVPEIVLVNYINDPGIHDMTCSGLEGTSCSPQQFQPAVSEILRCDDDGKWQPWTPFANACHPTYGLGVLITNIDEEAGNDLYIANDTEPNSLWLSRFSTNVEQPYLLTESAQLNGCAVGLRGNAEGSMGIASADFDRNGRLDLHVTNFAAEPSALYLQHDHGIFRNQYLNQGLDLATYSNVGWGTQACDVDNDGWTDVAMMNGHLYPSLPDGSAYRMRAQLFRGGPAGFQPWQPPLGSFWETPRLGRALAKIDWNRDGREDLVSVHLDTPAALLQNNTTGGNWLQLNLVATASERNAIGTKARAMTADGVWTQWMTSGDGYQCSNESLLNFGIGDAVNIVELLIHWPSGTTSSYTDLPVNRRYLAIENEPELFIENKTQPPRQTSQE</sequence>
<dbReference type="Pfam" id="PF13517">
    <property type="entry name" value="FG-GAP_3"/>
    <property type="match status" value="1"/>
</dbReference>
<evidence type="ECO:0000256" key="1">
    <source>
        <dbReference type="ARBA" id="ARBA00022729"/>
    </source>
</evidence>
<dbReference type="Proteomes" id="UP000319908">
    <property type="component" value="Unassembled WGS sequence"/>
</dbReference>
<keyword evidence="6" id="KW-1185">Reference proteome</keyword>
<organism evidence="5 6">
    <name type="scientific">Allorhodopirellula heiligendammensis</name>
    <dbReference type="NCBI Taxonomy" id="2714739"/>
    <lineage>
        <taxon>Bacteria</taxon>
        <taxon>Pseudomonadati</taxon>
        <taxon>Planctomycetota</taxon>
        <taxon>Planctomycetia</taxon>
        <taxon>Pirellulales</taxon>
        <taxon>Pirellulaceae</taxon>
        <taxon>Allorhodopirellula</taxon>
    </lineage>
</organism>